<evidence type="ECO:0000256" key="4">
    <source>
        <dbReference type="SAM" id="MobiDB-lite"/>
    </source>
</evidence>
<dbReference type="SUPFAM" id="SSF54001">
    <property type="entry name" value="Cysteine proteinases"/>
    <property type="match status" value="1"/>
</dbReference>
<evidence type="ECO:0000256" key="2">
    <source>
        <dbReference type="ARBA" id="ARBA00022723"/>
    </source>
</evidence>
<protein>
    <recommendedName>
        <fullName evidence="5">Ubiquitin-like domain-containing protein</fullName>
    </recommendedName>
</protein>
<dbReference type="KEGG" id="dfa:DFA_07680"/>
<evidence type="ECO:0000256" key="1">
    <source>
        <dbReference type="ARBA" id="ARBA00009390"/>
    </source>
</evidence>
<dbReference type="RefSeq" id="XP_004355176.1">
    <property type="nucleotide sequence ID" value="XM_004355124.1"/>
</dbReference>
<name>F4Q2S6_CACFS</name>
<dbReference type="PANTHER" id="PTHR12143">
    <property type="entry name" value="PEPTIDE N-GLYCANASE PNGASE -RELATED"/>
    <property type="match status" value="1"/>
</dbReference>
<dbReference type="OrthoDB" id="409136at2759"/>
<dbReference type="InterPro" id="IPR013320">
    <property type="entry name" value="ConA-like_dom_sf"/>
</dbReference>
<dbReference type="SMART" id="SM00213">
    <property type="entry name" value="UBQ"/>
    <property type="match status" value="1"/>
</dbReference>
<dbReference type="InterPro" id="IPR029071">
    <property type="entry name" value="Ubiquitin-like_domsf"/>
</dbReference>
<evidence type="ECO:0000313" key="7">
    <source>
        <dbReference type="Proteomes" id="UP000007797"/>
    </source>
</evidence>
<feature type="compositionally biased region" description="Low complexity" evidence="4">
    <location>
        <begin position="268"/>
        <end position="301"/>
    </location>
</feature>
<gene>
    <name evidence="6" type="ORF">DFA_07680</name>
</gene>
<dbReference type="CDD" id="cd01951">
    <property type="entry name" value="lectin_L-type"/>
    <property type="match status" value="1"/>
</dbReference>
<feature type="compositionally biased region" description="Polar residues" evidence="4">
    <location>
        <begin position="603"/>
        <end position="613"/>
    </location>
</feature>
<dbReference type="Gene3D" id="3.10.620.30">
    <property type="match status" value="1"/>
</dbReference>
<dbReference type="Gene3D" id="3.10.20.90">
    <property type="entry name" value="Phosphatidylinositol 3-kinase Catalytic Subunit, Chain A, domain 1"/>
    <property type="match status" value="1"/>
</dbReference>
<dbReference type="GO" id="GO:0006516">
    <property type="term" value="P:glycoprotein catabolic process"/>
    <property type="evidence" value="ECO:0007669"/>
    <property type="project" value="TreeGrafter"/>
</dbReference>
<evidence type="ECO:0000259" key="5">
    <source>
        <dbReference type="PROSITE" id="PS50053"/>
    </source>
</evidence>
<dbReference type="InterPro" id="IPR002931">
    <property type="entry name" value="Transglutaminase-like"/>
</dbReference>
<dbReference type="SMART" id="SM00460">
    <property type="entry name" value="TGc"/>
    <property type="match status" value="1"/>
</dbReference>
<dbReference type="SUPFAM" id="SSF54236">
    <property type="entry name" value="Ubiquitin-like"/>
    <property type="match status" value="1"/>
</dbReference>
<feature type="compositionally biased region" description="Low complexity" evidence="4">
    <location>
        <begin position="138"/>
        <end position="161"/>
    </location>
</feature>
<dbReference type="PANTHER" id="PTHR12143:SF19">
    <property type="entry name" value="PEPTIDE-N(4)-(N-ACETYL-BETA-GLUCOSAMINYL)ASPARAGINE AMIDASE"/>
    <property type="match status" value="1"/>
</dbReference>
<feature type="region of interest" description="Disordered" evidence="4">
    <location>
        <begin position="575"/>
        <end position="624"/>
    </location>
</feature>
<keyword evidence="2" id="KW-0479">Metal-binding</keyword>
<accession>F4Q2S6</accession>
<dbReference type="PROSITE" id="PS50053">
    <property type="entry name" value="UBIQUITIN_2"/>
    <property type="match status" value="1"/>
</dbReference>
<dbReference type="GO" id="GO:0005634">
    <property type="term" value="C:nucleus"/>
    <property type="evidence" value="ECO:0007669"/>
    <property type="project" value="TreeGrafter"/>
</dbReference>
<dbReference type="STRING" id="1054147.F4Q2S6"/>
<evidence type="ECO:0000313" key="6">
    <source>
        <dbReference type="EMBL" id="EGG16702.1"/>
    </source>
</evidence>
<dbReference type="InterPro" id="IPR038765">
    <property type="entry name" value="Papain-like_cys_pep_sf"/>
</dbReference>
<dbReference type="InterPro" id="IPR050883">
    <property type="entry name" value="PNGase"/>
</dbReference>
<dbReference type="EMBL" id="GL883021">
    <property type="protein sequence ID" value="EGG16702.1"/>
    <property type="molecule type" value="Genomic_DNA"/>
</dbReference>
<feature type="region of interest" description="Disordered" evidence="4">
    <location>
        <begin position="268"/>
        <end position="307"/>
    </location>
</feature>
<dbReference type="AlphaFoldDB" id="F4Q2S6"/>
<organism evidence="6 7">
    <name type="scientific">Cavenderia fasciculata</name>
    <name type="common">Slime mold</name>
    <name type="synonym">Dictyostelium fasciculatum</name>
    <dbReference type="NCBI Taxonomy" id="261658"/>
    <lineage>
        <taxon>Eukaryota</taxon>
        <taxon>Amoebozoa</taxon>
        <taxon>Evosea</taxon>
        <taxon>Eumycetozoa</taxon>
        <taxon>Dictyostelia</taxon>
        <taxon>Acytosteliales</taxon>
        <taxon>Cavenderiaceae</taxon>
        <taxon>Cavenderia</taxon>
    </lineage>
</organism>
<dbReference type="Pfam" id="PF18483">
    <property type="entry name" value="Lectin_L-type_dom"/>
    <property type="match status" value="1"/>
</dbReference>
<dbReference type="Proteomes" id="UP000007797">
    <property type="component" value="Unassembled WGS sequence"/>
</dbReference>
<dbReference type="GO" id="GO:0046872">
    <property type="term" value="F:metal ion binding"/>
    <property type="evidence" value="ECO:0007669"/>
    <property type="project" value="UniProtKB-KW"/>
</dbReference>
<proteinExistence type="inferred from homology"/>
<sequence length="857" mass="96809">MIIDEIVVCMRGGDEGDDIPTKKERVFADFEKNGKASLKFHSSIIIIIPFISTIMSKKVILQYNGALHDIVIESDMIVEQLKAHIYSITSIPPSNQKILGLVKSALVKDDTILSSLDIKDGQKIMVLGQKEEVGVTTTTPVTPAAAANTTTTTTTTSSSSTEGDGEYFEPSIWTQECTRVYLGKNDQMQPRYEDQQGRTVCFACSTTCYAANTIKCVPKVTPFHCQCSEHDHVAGHECLFGPRIDSYKNPNKSSLQKMKEQLISNLKQSLSKSLQQQQQQQQQQQSPQINNNNLGGPYNGPMPTPDQQERMISTIESNYKCILHYENKDLQQKALSLVPKEILQNRKGLPLKKGPEQMRELLNWFKHSFFKWVDAPPCDYCMSQTRGVGTTTPSAQEKLYRAGVVELYQCAYQHQTRFPRYNDTGKLMETRRGRCGEWANTFTLFCRALGYRSRYVHDSTDHVWTEVWIEEENRWVHCDSCEPLYDAPLTYEAGWGKKLAYIFAYEVDGCFDVSRRYTAKYNELLGRRDRVPEQWLENYLTRVNQKILDRIKDNDQKTHRSHRLECEAKDLAGSKRQLTSDELQPRASGSEEWKSGRGEMGDGQSTRLQQQKSIFPPSSMKPSERPVIKESIIKFDKNNISSQLTNQINMIGHCNISSSSSDKCIQLTNRANDQCGAFWVKETQNVDRDWIVNIGFRIDGKGADGMAFVLQNHAINIIGKRGDGLGYDGIENSMAVEFDMYESKGSCADPNGNHISVHCNGDNKNTSHHRCSLACSAPFGDRSINDGSVHQASIVYSAEKKTLSVWYDNYYIISDVSINLSNKLDLIDGKKAWIGMTASTGGINQSHNILEFEFGYL</sequence>
<keyword evidence="3" id="KW-0862">Zinc</keyword>
<dbReference type="Gene3D" id="2.60.120.200">
    <property type="match status" value="1"/>
</dbReference>
<dbReference type="OMA" id="HECFIKY"/>
<keyword evidence="7" id="KW-1185">Reference proteome</keyword>
<feature type="domain" description="Ubiquitin-like" evidence="5">
    <location>
        <begin position="70"/>
        <end position="130"/>
    </location>
</feature>
<dbReference type="Gene3D" id="2.20.25.10">
    <property type="match status" value="1"/>
</dbReference>
<feature type="compositionally biased region" description="Basic and acidic residues" evidence="4">
    <location>
        <begin position="589"/>
        <end position="600"/>
    </location>
</feature>
<dbReference type="SUPFAM" id="SSF49899">
    <property type="entry name" value="Concanavalin A-like lectins/glucanases"/>
    <property type="match status" value="1"/>
</dbReference>
<dbReference type="GeneID" id="14869485"/>
<dbReference type="InterPro" id="IPR000626">
    <property type="entry name" value="Ubiquitin-like_dom"/>
</dbReference>
<dbReference type="GO" id="GO:0005829">
    <property type="term" value="C:cytosol"/>
    <property type="evidence" value="ECO:0007669"/>
    <property type="project" value="TreeGrafter"/>
</dbReference>
<evidence type="ECO:0000256" key="3">
    <source>
        <dbReference type="ARBA" id="ARBA00022833"/>
    </source>
</evidence>
<dbReference type="GO" id="GO:0000224">
    <property type="term" value="F:peptide-N4-(N-acetyl-beta-glucosaminyl)asparagine amidase activity"/>
    <property type="evidence" value="ECO:0007669"/>
    <property type="project" value="TreeGrafter"/>
</dbReference>
<feature type="region of interest" description="Disordered" evidence="4">
    <location>
        <begin position="138"/>
        <end position="166"/>
    </location>
</feature>
<comment type="similarity">
    <text evidence="1">Belongs to the transglutaminase-like superfamily. PNGase family.</text>
</comment>
<dbReference type="Pfam" id="PF01841">
    <property type="entry name" value="Transglut_core"/>
    <property type="match status" value="1"/>
</dbReference>
<dbReference type="InterPro" id="IPR056573">
    <property type="entry name" value="Lectin_L-type_dom"/>
</dbReference>
<reference evidence="7" key="1">
    <citation type="journal article" date="2011" name="Genome Res.">
        <title>Phylogeny-wide analysis of social amoeba genomes highlights ancient origins for complex intercellular communication.</title>
        <authorList>
            <person name="Heidel A.J."/>
            <person name="Lawal H.M."/>
            <person name="Felder M."/>
            <person name="Schilde C."/>
            <person name="Helps N.R."/>
            <person name="Tunggal B."/>
            <person name="Rivero F."/>
            <person name="John U."/>
            <person name="Schleicher M."/>
            <person name="Eichinger L."/>
            <person name="Platzer M."/>
            <person name="Noegel A.A."/>
            <person name="Schaap P."/>
            <person name="Gloeckner G."/>
        </authorList>
    </citation>
    <scope>NUCLEOTIDE SEQUENCE [LARGE SCALE GENOMIC DNA]</scope>
    <source>
        <strain evidence="7">SH3</strain>
    </source>
</reference>